<organism evidence="1 2">
    <name type="scientific">Leersia perrieri</name>
    <dbReference type="NCBI Taxonomy" id="77586"/>
    <lineage>
        <taxon>Eukaryota</taxon>
        <taxon>Viridiplantae</taxon>
        <taxon>Streptophyta</taxon>
        <taxon>Embryophyta</taxon>
        <taxon>Tracheophyta</taxon>
        <taxon>Spermatophyta</taxon>
        <taxon>Magnoliopsida</taxon>
        <taxon>Liliopsida</taxon>
        <taxon>Poales</taxon>
        <taxon>Poaceae</taxon>
        <taxon>BOP clade</taxon>
        <taxon>Oryzoideae</taxon>
        <taxon>Oryzeae</taxon>
        <taxon>Oryzinae</taxon>
        <taxon>Leersia</taxon>
    </lineage>
</organism>
<reference evidence="1 2" key="1">
    <citation type="submission" date="2012-08" db="EMBL/GenBank/DDBJ databases">
        <title>Oryza genome evolution.</title>
        <authorList>
            <person name="Wing R.A."/>
        </authorList>
    </citation>
    <scope>NUCLEOTIDE SEQUENCE</scope>
</reference>
<dbReference type="Proteomes" id="UP000032180">
    <property type="component" value="Chromosome 8"/>
</dbReference>
<protein>
    <submittedName>
        <fullName evidence="1">Uncharacterized protein</fullName>
    </submittedName>
</protein>
<keyword evidence="2" id="KW-1185">Reference proteome</keyword>
<dbReference type="AlphaFoldDB" id="A0A0D9X7R8"/>
<dbReference type="Gramene" id="LPERR08G11860.1">
    <property type="protein sequence ID" value="LPERR08G11860.1"/>
    <property type="gene ID" value="LPERR08G11860"/>
</dbReference>
<dbReference type="HOGENOM" id="CLU_2267650_0_0_1"/>
<evidence type="ECO:0000313" key="1">
    <source>
        <dbReference type="EnsemblPlants" id="LPERR08G11860.1"/>
    </source>
</evidence>
<accession>A0A0D9X7R8</accession>
<reference evidence="1" key="3">
    <citation type="submission" date="2015-04" db="UniProtKB">
        <authorList>
            <consortium name="EnsemblPlants"/>
        </authorList>
    </citation>
    <scope>IDENTIFICATION</scope>
</reference>
<reference evidence="2" key="2">
    <citation type="submission" date="2013-12" db="EMBL/GenBank/DDBJ databases">
        <authorList>
            <person name="Yu Y."/>
            <person name="Lee S."/>
            <person name="de Baynast K."/>
            <person name="Wissotski M."/>
            <person name="Liu L."/>
            <person name="Talag J."/>
            <person name="Goicoechea J."/>
            <person name="Angelova A."/>
            <person name="Jetty R."/>
            <person name="Kudrna D."/>
            <person name="Golser W."/>
            <person name="Rivera L."/>
            <person name="Zhang J."/>
            <person name="Wing R."/>
        </authorList>
    </citation>
    <scope>NUCLEOTIDE SEQUENCE</scope>
</reference>
<evidence type="ECO:0000313" key="2">
    <source>
        <dbReference type="Proteomes" id="UP000032180"/>
    </source>
</evidence>
<name>A0A0D9X7R8_9ORYZ</name>
<dbReference type="EnsemblPlants" id="LPERR08G11860.1">
    <property type="protein sequence ID" value="LPERR08G11860.1"/>
    <property type="gene ID" value="LPERR08G11860"/>
</dbReference>
<proteinExistence type="predicted"/>
<sequence>MVDVTVLDSEGGRIQHSSADLTAARLVHLVAVVGGEHGLEAGPPVAQSSRNERLDLFVAKKLELQQPWRSLLAVELCPQLRNVATPSMTVHKSGDDQMTCCWS</sequence>